<evidence type="ECO:0000313" key="2">
    <source>
        <dbReference type="Proteomes" id="UP000176791"/>
    </source>
</evidence>
<dbReference type="AlphaFoldDB" id="A0A1F5DLS4"/>
<sequence>MFDDLVRQGWEVKEGNRDKLVPVEADGFGPCGDGRKPKDTQIKLRAPKILGGVLGKAALGSGKAAAQTIGEYDIRLACRDIKAAGFTPSVHGDTKHGKKGCGFGRLWSEGKLDNVPRLNVSLERVSEIVNEEGGQYIELDGEHEEQRVMVNFIPDMTLEPDGSCFIIDAWAADKFGINQERLLQNAVEVVVKLNGPKVIELIR</sequence>
<evidence type="ECO:0000313" key="1">
    <source>
        <dbReference type="EMBL" id="OGD56117.1"/>
    </source>
</evidence>
<gene>
    <name evidence="1" type="ORF">A3E73_01940</name>
</gene>
<proteinExistence type="predicted"/>
<dbReference type="InterPro" id="IPR040931">
    <property type="entry name" value="CDCA"/>
</dbReference>
<organism evidence="1 2">
    <name type="scientific">Candidatus Beckwithbacteria bacterium RIFCSPHIGHO2_12_FULL_47_17</name>
    <dbReference type="NCBI Taxonomy" id="1797460"/>
    <lineage>
        <taxon>Bacteria</taxon>
        <taxon>Candidatus Beckwithiibacteriota</taxon>
    </lineage>
</organism>
<reference evidence="1 2" key="1">
    <citation type="journal article" date="2016" name="Nat. Commun.">
        <title>Thousands of microbial genomes shed light on interconnected biogeochemical processes in an aquifer system.</title>
        <authorList>
            <person name="Anantharaman K."/>
            <person name="Brown C.T."/>
            <person name="Hug L.A."/>
            <person name="Sharon I."/>
            <person name="Castelle C.J."/>
            <person name="Probst A.J."/>
            <person name="Thomas B.C."/>
            <person name="Singh A."/>
            <person name="Wilkins M.J."/>
            <person name="Karaoz U."/>
            <person name="Brodie E.L."/>
            <person name="Williams K.H."/>
            <person name="Hubbard S.S."/>
            <person name="Banfield J.F."/>
        </authorList>
    </citation>
    <scope>NUCLEOTIDE SEQUENCE [LARGE SCALE GENOMIC DNA]</scope>
</reference>
<name>A0A1F5DLS4_9BACT</name>
<dbReference type="Pfam" id="PF18484">
    <property type="entry name" value="CDCA"/>
    <property type="match status" value="1"/>
</dbReference>
<dbReference type="EMBL" id="MEZN01000024">
    <property type="protein sequence ID" value="OGD56117.1"/>
    <property type="molecule type" value="Genomic_DNA"/>
</dbReference>
<dbReference type="SUPFAM" id="SSF159779">
    <property type="entry name" value="CdCA1 repeat-like"/>
    <property type="match status" value="1"/>
</dbReference>
<dbReference type="Proteomes" id="UP000176791">
    <property type="component" value="Unassembled WGS sequence"/>
</dbReference>
<dbReference type="SMR" id="A0A1F5DLS4"/>
<protein>
    <submittedName>
        <fullName evidence="1">Uncharacterized protein</fullName>
    </submittedName>
</protein>
<accession>A0A1F5DLS4</accession>
<comment type="caution">
    <text evidence="1">The sequence shown here is derived from an EMBL/GenBank/DDBJ whole genome shotgun (WGS) entry which is preliminary data.</text>
</comment>